<dbReference type="Proteomes" id="UP000783287">
    <property type="component" value="Unassembled WGS sequence"/>
</dbReference>
<sequence>MSESNFPRTECPAIASGEATISGVRNGYLILALNRAAGPLSGFCTMCRHTPGNGGNCEVISNGTYALGGKPQYMMNWPDPMAEFVYDETPSGEYKG</sequence>
<proteinExistence type="predicted"/>
<reference evidence="1" key="2">
    <citation type="journal article" date="2021" name="Microbiome">
        <title>Successional dynamics and alternative stable states in a saline activated sludge microbial community over 9 years.</title>
        <authorList>
            <person name="Wang Y."/>
            <person name="Ye J."/>
            <person name="Ju F."/>
            <person name="Liu L."/>
            <person name="Boyd J.A."/>
            <person name="Deng Y."/>
            <person name="Parks D.H."/>
            <person name="Jiang X."/>
            <person name="Yin X."/>
            <person name="Woodcroft B.J."/>
            <person name="Tyson G.W."/>
            <person name="Hugenholtz P."/>
            <person name="Polz M.F."/>
            <person name="Zhang T."/>
        </authorList>
    </citation>
    <scope>NUCLEOTIDE SEQUENCE</scope>
    <source>
        <strain evidence="1">HKST-UBA14</strain>
    </source>
</reference>
<gene>
    <name evidence="1" type="ORF">KC909_03620</name>
</gene>
<name>A0A955RJ54_9BACT</name>
<dbReference type="EMBL" id="JAGQLK010000068">
    <property type="protein sequence ID" value="MCA9383428.1"/>
    <property type="molecule type" value="Genomic_DNA"/>
</dbReference>
<dbReference type="AlphaFoldDB" id="A0A955RJ54"/>
<organism evidence="1 2">
    <name type="scientific">Candidatus Dojkabacteria bacterium</name>
    <dbReference type="NCBI Taxonomy" id="2099670"/>
    <lineage>
        <taxon>Bacteria</taxon>
        <taxon>Candidatus Dojkabacteria</taxon>
    </lineage>
</organism>
<evidence type="ECO:0000313" key="2">
    <source>
        <dbReference type="Proteomes" id="UP000783287"/>
    </source>
</evidence>
<reference evidence="1" key="1">
    <citation type="submission" date="2020-04" db="EMBL/GenBank/DDBJ databases">
        <authorList>
            <person name="Zhang T."/>
        </authorList>
    </citation>
    <scope>NUCLEOTIDE SEQUENCE</scope>
    <source>
        <strain evidence="1">HKST-UBA14</strain>
    </source>
</reference>
<accession>A0A955RJ54</accession>
<evidence type="ECO:0000313" key="1">
    <source>
        <dbReference type="EMBL" id="MCA9383428.1"/>
    </source>
</evidence>
<protein>
    <submittedName>
        <fullName evidence="1">Uncharacterized protein</fullName>
    </submittedName>
</protein>
<comment type="caution">
    <text evidence="1">The sequence shown here is derived from an EMBL/GenBank/DDBJ whole genome shotgun (WGS) entry which is preliminary data.</text>
</comment>